<dbReference type="Proteomes" id="UP000334990">
    <property type="component" value="Unassembled WGS sequence"/>
</dbReference>
<comment type="similarity">
    <text evidence="1">Belongs to the NAD(P)-dependent epimerase/dehydratase family. SDR39U1 subfamily.</text>
</comment>
<proteinExistence type="inferred from homology"/>
<reference evidence="4 5" key="1">
    <citation type="submission" date="2019-10" db="EMBL/GenBank/DDBJ databases">
        <title>Whole genome shotgun sequence of Acrocarpospora corrugata NBRC 13972.</title>
        <authorList>
            <person name="Ichikawa N."/>
            <person name="Kimura A."/>
            <person name="Kitahashi Y."/>
            <person name="Komaki H."/>
            <person name="Oguchi A."/>
        </authorList>
    </citation>
    <scope>NUCLEOTIDE SEQUENCE [LARGE SCALE GENOMIC DNA]</scope>
    <source>
        <strain evidence="4 5">NBRC 13972</strain>
    </source>
</reference>
<keyword evidence="5" id="KW-1185">Reference proteome</keyword>
<dbReference type="PANTHER" id="PTHR11092:SF0">
    <property type="entry name" value="EPIMERASE FAMILY PROTEIN SDR39U1"/>
    <property type="match status" value="1"/>
</dbReference>
<protein>
    <submittedName>
        <fullName evidence="4">Epimerase</fullName>
    </submittedName>
</protein>
<sequence length="302" mass="31992">MGDMTIVVTGSSGLLGSALIRALTAEGRQVRRLVRHEPAAPDEAFWNPGKGILDPAALEHADAVVHLAGAGIGDRRWTASYKRTVLESRTRGTATLAAALAGMGAPPRVLLSGSAVGFYGDTKDRSVDEHDRQGAGFLADVVAQWEGATARAADAGVRVVRLRSGVVLSRKGGALAKVLPIFRMGMGAPLGSGRQYFSWISLNDWVAAVLFLLQNEEISGPVNVTSPEPVTNAEYTKAIGRAMRRPTLPIPTPGFALRLALGEFADEGLLVGQRVLPRVLQDAGYHFIEPDLPTALKSALND</sequence>
<evidence type="ECO:0000256" key="1">
    <source>
        <dbReference type="ARBA" id="ARBA00009353"/>
    </source>
</evidence>
<evidence type="ECO:0000313" key="4">
    <source>
        <dbReference type="EMBL" id="GES05774.1"/>
    </source>
</evidence>
<evidence type="ECO:0000313" key="5">
    <source>
        <dbReference type="Proteomes" id="UP000334990"/>
    </source>
</evidence>
<gene>
    <name evidence="4" type="ORF">Acor_78430</name>
</gene>
<dbReference type="Gene3D" id="3.40.50.720">
    <property type="entry name" value="NAD(P)-binding Rossmann-like Domain"/>
    <property type="match status" value="1"/>
</dbReference>
<evidence type="ECO:0000259" key="2">
    <source>
        <dbReference type="Pfam" id="PF01370"/>
    </source>
</evidence>
<dbReference type="Pfam" id="PF01370">
    <property type="entry name" value="Epimerase"/>
    <property type="match status" value="1"/>
</dbReference>
<evidence type="ECO:0000259" key="3">
    <source>
        <dbReference type="Pfam" id="PF08338"/>
    </source>
</evidence>
<dbReference type="InterPro" id="IPR036291">
    <property type="entry name" value="NAD(P)-bd_dom_sf"/>
</dbReference>
<dbReference type="PANTHER" id="PTHR11092">
    <property type="entry name" value="SUGAR NUCLEOTIDE EPIMERASE RELATED"/>
    <property type="match status" value="1"/>
</dbReference>
<dbReference type="InterPro" id="IPR013549">
    <property type="entry name" value="DUF1731"/>
</dbReference>
<comment type="caution">
    <text evidence="4">The sequence shown here is derived from an EMBL/GenBank/DDBJ whole genome shotgun (WGS) entry which is preliminary data.</text>
</comment>
<accession>A0A5M3WA79</accession>
<dbReference type="InterPro" id="IPR001509">
    <property type="entry name" value="Epimerase_deHydtase"/>
</dbReference>
<dbReference type="NCBIfam" id="TIGR01777">
    <property type="entry name" value="yfcH"/>
    <property type="match status" value="1"/>
</dbReference>
<dbReference type="EMBL" id="BLAD01000112">
    <property type="protein sequence ID" value="GES05774.1"/>
    <property type="molecule type" value="Genomic_DNA"/>
</dbReference>
<feature type="domain" description="DUF1731" evidence="3">
    <location>
        <begin position="252"/>
        <end position="298"/>
    </location>
</feature>
<name>A0A5M3WA79_9ACTN</name>
<organism evidence="4 5">
    <name type="scientific">Acrocarpospora corrugata</name>
    <dbReference type="NCBI Taxonomy" id="35763"/>
    <lineage>
        <taxon>Bacteria</taxon>
        <taxon>Bacillati</taxon>
        <taxon>Actinomycetota</taxon>
        <taxon>Actinomycetes</taxon>
        <taxon>Streptosporangiales</taxon>
        <taxon>Streptosporangiaceae</taxon>
        <taxon>Acrocarpospora</taxon>
    </lineage>
</organism>
<dbReference type="AlphaFoldDB" id="A0A5M3WA79"/>
<feature type="domain" description="NAD-dependent epimerase/dehydratase" evidence="2">
    <location>
        <begin position="6"/>
        <end position="221"/>
    </location>
</feature>
<dbReference type="InterPro" id="IPR010099">
    <property type="entry name" value="SDR39U1"/>
</dbReference>
<dbReference type="Pfam" id="PF08338">
    <property type="entry name" value="DUF1731"/>
    <property type="match status" value="1"/>
</dbReference>
<dbReference type="SUPFAM" id="SSF51735">
    <property type="entry name" value="NAD(P)-binding Rossmann-fold domains"/>
    <property type="match status" value="1"/>
</dbReference>